<accession>A0A446BI95</accession>
<gene>
    <name evidence="1" type="ORF">TT172_LOCUS4630</name>
</gene>
<sequence length="441" mass="47067">MELIIPLAPTPRKPCPDPGRGRPLPLPLPLPPPAAPTPIMVAALLVRSCDARIPGAGMPDTEPGARRPEARKPLARELLLGLLLLLLLLVGRLLVGRGDEALLHVHHLLGEHDELALLNALTLEQHAQLGVVGLHRLEHGLDLLDSGLKLADLGGVARPLGPPLLLHLGQPGRVEAAVGRGAVAAGELPQLLVLAPQLVHLRLQLVHPLLPPVLVALLQRRHLVLVLALVQRMQLARDALDGDLNLLVRRRRDGRLVLGPAGGCGGGGGGLGAGLTGAHARHLALGLLRHHLSRLAPLLGLVELKLELLALALADDNLLLDLAQHRLHLAAPPLPAVLLGLQGFLRPLHLAQLLHALAHPLLGVAHGRLERLHLGLFAAQRGLEAADFREEARLERLELARRDGGDAARGGRRRQVEVEQAHQVVAAIGSLRGGRHIRLRR</sequence>
<dbReference type="AlphaFoldDB" id="A0A446BI95"/>
<dbReference type="Proteomes" id="UP000289323">
    <property type="component" value="Unassembled WGS sequence"/>
</dbReference>
<evidence type="ECO:0000313" key="2">
    <source>
        <dbReference type="Proteomes" id="UP000289323"/>
    </source>
</evidence>
<reference evidence="1 2" key="1">
    <citation type="submission" date="2018-04" db="EMBL/GenBank/DDBJ databases">
        <authorList>
            <person name="Huttner S."/>
            <person name="Dainat J."/>
        </authorList>
    </citation>
    <scope>NUCLEOTIDE SEQUENCE [LARGE SCALE GENOMIC DNA]</scope>
</reference>
<organism evidence="1 2">
    <name type="scientific">Thermothielavioides terrestris</name>
    <dbReference type="NCBI Taxonomy" id="2587410"/>
    <lineage>
        <taxon>Eukaryota</taxon>
        <taxon>Fungi</taxon>
        <taxon>Dikarya</taxon>
        <taxon>Ascomycota</taxon>
        <taxon>Pezizomycotina</taxon>
        <taxon>Sordariomycetes</taxon>
        <taxon>Sordariomycetidae</taxon>
        <taxon>Sordariales</taxon>
        <taxon>Chaetomiaceae</taxon>
        <taxon>Thermothielavioides</taxon>
    </lineage>
</organism>
<name>A0A446BI95_9PEZI</name>
<evidence type="ECO:0000313" key="1">
    <source>
        <dbReference type="EMBL" id="SPQ22211.1"/>
    </source>
</evidence>
<protein>
    <submittedName>
        <fullName evidence="1">E0e1e459-1809-42f9-a27e-23cee90496db</fullName>
    </submittedName>
</protein>
<proteinExistence type="predicted"/>
<dbReference type="EMBL" id="OUUZ01000008">
    <property type="protein sequence ID" value="SPQ22211.1"/>
    <property type="molecule type" value="Genomic_DNA"/>
</dbReference>